<feature type="binding site" evidence="14 15">
    <location>
        <position position="20"/>
    </location>
    <ligand>
        <name>a divalent metal cation</name>
        <dbReference type="ChEBI" id="CHEBI:60240"/>
    </ligand>
</feature>
<dbReference type="InterPro" id="IPR022898">
    <property type="entry name" value="RNase_HII"/>
</dbReference>
<comment type="caution">
    <text evidence="18">The sequence shown here is derived from an EMBL/GenBank/DDBJ whole genome shotgun (WGS) entry which is preliminary data.</text>
</comment>
<evidence type="ECO:0000256" key="1">
    <source>
        <dbReference type="ARBA" id="ARBA00000077"/>
    </source>
</evidence>
<gene>
    <name evidence="14" type="primary">rnhB</name>
    <name evidence="18" type="ORF">FJR74_00040</name>
</gene>
<evidence type="ECO:0000256" key="3">
    <source>
        <dbReference type="ARBA" id="ARBA00004065"/>
    </source>
</evidence>
<keyword evidence="12 14" id="KW-0378">Hydrolase</keyword>
<evidence type="ECO:0000256" key="13">
    <source>
        <dbReference type="ARBA" id="ARBA00023211"/>
    </source>
</evidence>
<evidence type="ECO:0000256" key="6">
    <source>
        <dbReference type="ARBA" id="ARBA00012180"/>
    </source>
</evidence>
<dbReference type="GO" id="GO:0004523">
    <property type="term" value="F:RNA-DNA hybrid ribonuclease activity"/>
    <property type="evidence" value="ECO:0007669"/>
    <property type="project" value="UniProtKB-EC"/>
</dbReference>
<evidence type="ECO:0000256" key="2">
    <source>
        <dbReference type="ARBA" id="ARBA00001946"/>
    </source>
</evidence>
<comment type="catalytic activity">
    <reaction evidence="1 14 15 16">
        <text>Endonucleolytic cleavage to 5'-phosphomonoester.</text>
        <dbReference type="EC" id="3.1.26.4"/>
    </reaction>
</comment>
<evidence type="ECO:0000256" key="12">
    <source>
        <dbReference type="ARBA" id="ARBA00022801"/>
    </source>
</evidence>
<dbReference type="HAMAP" id="MF_00052_B">
    <property type="entry name" value="RNase_HII_B"/>
    <property type="match status" value="1"/>
</dbReference>
<sequence>MLDYEKNIQNYKNLLIAGCDEAGRGPSAGPLYIAACIMPIDYQNEKINDSKKLSEKTREKLFDEIINNAISYSIIKISANEVDALNPKQASRLGMKMAIEALSIKPDLVITDFEKIDINITQINLIKGDEKSLNVAAASILAKVSRDRYMIELAKQYPQYDFENNKGYFTKKHAEAIAQHGICLEHRKSYKNIKPFIK</sequence>
<dbReference type="EC" id="3.1.26.4" evidence="6 14"/>
<keyword evidence="10 14" id="KW-0479">Metal-binding</keyword>
<feature type="binding site" evidence="14 15">
    <location>
        <position position="21"/>
    </location>
    <ligand>
        <name>a divalent metal cation</name>
        <dbReference type="ChEBI" id="CHEBI:60240"/>
    </ligand>
</feature>
<dbReference type="EMBL" id="VHHP01000001">
    <property type="protein sequence ID" value="TPR54652.1"/>
    <property type="molecule type" value="Genomic_DNA"/>
</dbReference>
<keyword evidence="19" id="KW-1185">Reference proteome</keyword>
<dbReference type="RefSeq" id="WP_140914505.1">
    <property type="nucleotide sequence ID" value="NZ_VHHP01000001.1"/>
</dbReference>
<evidence type="ECO:0000313" key="19">
    <source>
        <dbReference type="Proteomes" id="UP000316851"/>
    </source>
</evidence>
<dbReference type="InterPro" id="IPR012337">
    <property type="entry name" value="RNaseH-like_sf"/>
</dbReference>
<feature type="binding site" evidence="14 15">
    <location>
        <position position="112"/>
    </location>
    <ligand>
        <name>a divalent metal cation</name>
        <dbReference type="ChEBI" id="CHEBI:60240"/>
    </ligand>
</feature>
<feature type="domain" description="RNase H type-2" evidence="17">
    <location>
        <begin position="14"/>
        <end position="198"/>
    </location>
</feature>
<keyword evidence="11 14" id="KW-0255">Endonuclease</keyword>
<dbReference type="SUPFAM" id="SSF53098">
    <property type="entry name" value="Ribonuclease H-like"/>
    <property type="match status" value="1"/>
</dbReference>
<dbReference type="PANTHER" id="PTHR10954:SF18">
    <property type="entry name" value="RIBONUCLEASE HII"/>
    <property type="match status" value="1"/>
</dbReference>
<dbReference type="CDD" id="cd07182">
    <property type="entry name" value="RNase_HII_bacteria_HII_like"/>
    <property type="match status" value="1"/>
</dbReference>
<evidence type="ECO:0000256" key="7">
    <source>
        <dbReference type="ARBA" id="ARBA00019179"/>
    </source>
</evidence>
<protein>
    <recommendedName>
        <fullName evidence="7 14">Ribonuclease HII</fullName>
        <shortName evidence="14">RNase HII</shortName>
        <ecNumber evidence="6 14">3.1.26.4</ecNumber>
    </recommendedName>
</protein>
<keyword evidence="8 14" id="KW-0963">Cytoplasm</keyword>
<evidence type="ECO:0000259" key="17">
    <source>
        <dbReference type="PROSITE" id="PS51975"/>
    </source>
</evidence>
<evidence type="ECO:0000256" key="16">
    <source>
        <dbReference type="RuleBase" id="RU003515"/>
    </source>
</evidence>
<evidence type="ECO:0000256" key="9">
    <source>
        <dbReference type="ARBA" id="ARBA00022722"/>
    </source>
</evidence>
<comment type="cofactor">
    <cofactor evidence="14 15">
        <name>Mn(2+)</name>
        <dbReference type="ChEBI" id="CHEBI:29035"/>
    </cofactor>
    <cofactor evidence="14 15">
        <name>Mg(2+)</name>
        <dbReference type="ChEBI" id="CHEBI:18420"/>
    </cofactor>
    <text evidence="14 15">Manganese or magnesium. Binds 1 divalent metal ion per monomer in the absence of substrate. May bind a second metal ion after substrate binding.</text>
</comment>
<evidence type="ECO:0000256" key="5">
    <source>
        <dbReference type="ARBA" id="ARBA00007383"/>
    </source>
</evidence>
<comment type="function">
    <text evidence="3 14 16">Endonuclease that specifically degrades the RNA of RNA-DNA hybrids.</text>
</comment>
<dbReference type="Pfam" id="PF01351">
    <property type="entry name" value="RNase_HII"/>
    <property type="match status" value="1"/>
</dbReference>
<keyword evidence="13 14" id="KW-0464">Manganese</keyword>
<evidence type="ECO:0000313" key="18">
    <source>
        <dbReference type="EMBL" id="TPR54652.1"/>
    </source>
</evidence>
<evidence type="ECO:0000256" key="8">
    <source>
        <dbReference type="ARBA" id="ARBA00022490"/>
    </source>
</evidence>
<keyword evidence="9 14" id="KW-0540">Nuclease</keyword>
<comment type="subcellular location">
    <subcellularLocation>
        <location evidence="4 14">Cytoplasm</location>
    </subcellularLocation>
</comment>
<evidence type="ECO:0000256" key="14">
    <source>
        <dbReference type="HAMAP-Rule" id="MF_00052"/>
    </source>
</evidence>
<dbReference type="Proteomes" id="UP000316851">
    <property type="component" value="Unassembled WGS sequence"/>
</dbReference>
<comment type="similarity">
    <text evidence="5 14 16">Belongs to the RNase HII family.</text>
</comment>
<evidence type="ECO:0000256" key="4">
    <source>
        <dbReference type="ARBA" id="ARBA00004496"/>
    </source>
</evidence>
<dbReference type="InterPro" id="IPR036397">
    <property type="entry name" value="RNaseH_sf"/>
</dbReference>
<name>A0ABY2Z1G1_9BACT</name>
<dbReference type="Gene3D" id="3.30.420.10">
    <property type="entry name" value="Ribonuclease H-like superfamily/Ribonuclease H"/>
    <property type="match status" value="1"/>
</dbReference>
<accession>A0ABY2Z1G1</accession>
<dbReference type="NCBIfam" id="NF000595">
    <property type="entry name" value="PRK00015.1-3"/>
    <property type="match status" value="1"/>
</dbReference>
<evidence type="ECO:0000256" key="10">
    <source>
        <dbReference type="ARBA" id="ARBA00022723"/>
    </source>
</evidence>
<dbReference type="InterPro" id="IPR001352">
    <property type="entry name" value="RNase_HII/HIII"/>
</dbReference>
<reference evidence="18" key="1">
    <citation type="submission" date="2019-06" db="EMBL/GenBank/DDBJ databases">
        <title>Mycoplasma neophronis type strain whole genome sequence.</title>
        <authorList>
            <person name="Spergser J."/>
        </authorList>
    </citation>
    <scope>NUCLEOTIDE SEQUENCE [LARGE SCALE GENOMIC DNA]</scope>
    <source>
        <strain evidence="18">DSM 24097</strain>
    </source>
</reference>
<evidence type="ECO:0000256" key="15">
    <source>
        <dbReference type="PROSITE-ProRule" id="PRU01319"/>
    </source>
</evidence>
<proteinExistence type="inferred from homology"/>
<comment type="cofactor">
    <cofactor evidence="2">
        <name>Mg(2+)</name>
        <dbReference type="ChEBI" id="CHEBI:18420"/>
    </cofactor>
</comment>
<dbReference type="PROSITE" id="PS51975">
    <property type="entry name" value="RNASE_H_2"/>
    <property type="match status" value="1"/>
</dbReference>
<dbReference type="PANTHER" id="PTHR10954">
    <property type="entry name" value="RIBONUCLEASE H2 SUBUNIT A"/>
    <property type="match status" value="1"/>
</dbReference>
<organism evidence="18 19">
    <name type="scientific">Metamycoplasma neophronis</name>
    <dbReference type="NCBI Taxonomy" id="872983"/>
    <lineage>
        <taxon>Bacteria</taxon>
        <taxon>Bacillati</taxon>
        <taxon>Mycoplasmatota</taxon>
        <taxon>Mycoplasmoidales</taxon>
        <taxon>Metamycoplasmataceae</taxon>
        <taxon>Metamycoplasma</taxon>
    </lineage>
</organism>
<evidence type="ECO:0000256" key="11">
    <source>
        <dbReference type="ARBA" id="ARBA00022759"/>
    </source>
</evidence>
<dbReference type="InterPro" id="IPR024567">
    <property type="entry name" value="RNase_HII/HIII_dom"/>
</dbReference>